<organism evidence="1 2">
    <name type="scientific">Breznakia pachnodae</name>
    <dbReference type="NCBI Taxonomy" id="265178"/>
    <lineage>
        <taxon>Bacteria</taxon>
        <taxon>Bacillati</taxon>
        <taxon>Bacillota</taxon>
        <taxon>Erysipelotrichia</taxon>
        <taxon>Erysipelotrichales</taxon>
        <taxon>Erysipelotrichaceae</taxon>
        <taxon>Breznakia</taxon>
    </lineage>
</organism>
<dbReference type="RefSeq" id="WP_307410116.1">
    <property type="nucleotide sequence ID" value="NZ_JAUSUR010000007.1"/>
</dbReference>
<evidence type="ECO:0000313" key="2">
    <source>
        <dbReference type="Proteomes" id="UP001230220"/>
    </source>
</evidence>
<keyword evidence="2" id="KW-1185">Reference proteome</keyword>
<dbReference type="Gene3D" id="3.40.50.300">
    <property type="entry name" value="P-loop containing nucleotide triphosphate hydrolases"/>
    <property type="match status" value="1"/>
</dbReference>
<proteinExistence type="predicted"/>
<evidence type="ECO:0008006" key="3">
    <source>
        <dbReference type="Google" id="ProtNLM"/>
    </source>
</evidence>
<dbReference type="EMBL" id="JAUSUR010000007">
    <property type="protein sequence ID" value="MDQ0362467.1"/>
    <property type="molecule type" value="Genomic_DNA"/>
</dbReference>
<evidence type="ECO:0000313" key="1">
    <source>
        <dbReference type="EMBL" id="MDQ0362467.1"/>
    </source>
</evidence>
<sequence length="177" mass="21634">MKKVIKDEDVKWTFQDIAVDDLAEDEQYERGYRFMRGKRGSGKTKFMREVLNKLHVQENLKALIYSAKNDYENLKGTHTFHYTRPYNKENDLLTLLKREDLYLYDYLIIDEFLFYIKDLEEFTELHKYLSSYKKLTVFLIAEDFWKVIDFEKKSAYTINDRFSNKTPQQWIEKRMKE</sequence>
<comment type="caution">
    <text evidence="1">The sequence shown here is derived from an EMBL/GenBank/DDBJ whole genome shotgun (WGS) entry which is preliminary data.</text>
</comment>
<accession>A0ABU0E6F2</accession>
<dbReference type="SUPFAM" id="SSF52540">
    <property type="entry name" value="P-loop containing nucleoside triphosphate hydrolases"/>
    <property type="match status" value="1"/>
</dbReference>
<dbReference type="InterPro" id="IPR027417">
    <property type="entry name" value="P-loop_NTPase"/>
</dbReference>
<protein>
    <recommendedName>
        <fullName evidence="3">ATP-binding protein</fullName>
    </recommendedName>
</protein>
<name>A0ABU0E6F2_9FIRM</name>
<dbReference type="Proteomes" id="UP001230220">
    <property type="component" value="Unassembled WGS sequence"/>
</dbReference>
<gene>
    <name evidence="1" type="ORF">J2S15_003221</name>
</gene>
<reference evidence="1 2" key="1">
    <citation type="submission" date="2023-07" db="EMBL/GenBank/DDBJ databases">
        <title>Genomic Encyclopedia of Type Strains, Phase IV (KMG-IV): sequencing the most valuable type-strain genomes for metagenomic binning, comparative biology and taxonomic classification.</title>
        <authorList>
            <person name="Goeker M."/>
        </authorList>
    </citation>
    <scope>NUCLEOTIDE SEQUENCE [LARGE SCALE GENOMIC DNA]</scope>
    <source>
        <strain evidence="1 2">DSM 16784</strain>
    </source>
</reference>